<gene>
    <name evidence="3" type="ORF">B8W72_12980</name>
</gene>
<evidence type="ECO:0000313" key="3">
    <source>
        <dbReference type="EMBL" id="OUM33008.1"/>
    </source>
</evidence>
<dbReference type="EMBL" id="NFSB01000074">
    <property type="protein sequence ID" value="OUM33008.1"/>
    <property type="molecule type" value="Genomic_DNA"/>
</dbReference>
<dbReference type="RefSeq" id="WP_086976318.1">
    <property type="nucleotide sequence ID" value="NZ_NFSB01000074.1"/>
</dbReference>
<evidence type="ECO:0000256" key="2">
    <source>
        <dbReference type="SAM" id="SignalP"/>
    </source>
</evidence>
<protein>
    <submittedName>
        <fullName evidence="3">Uncharacterized protein</fullName>
    </submittedName>
</protein>
<reference evidence="3 4" key="1">
    <citation type="submission" date="2017-05" db="EMBL/GenBank/DDBJ databases">
        <title>Whole genome sequence of Pseudomonas putida isolate 1312 commercialized as a biostimulant.</title>
        <authorList>
            <person name="Crovadore J."/>
            <person name="Blanc P."/>
            <person name="Chablais R."/>
            <person name="Cochard B."/>
            <person name="Grizard D."/>
            <person name="Lefort F."/>
        </authorList>
    </citation>
    <scope>NUCLEOTIDE SEQUENCE [LARGE SCALE GENOMIC DNA]</scope>
    <source>
        <strain evidence="3 4">1312</strain>
    </source>
</reference>
<organism evidence="3 4">
    <name type="scientific">Pseudomonas putida</name>
    <name type="common">Arthrobacter siderocapsulatus</name>
    <dbReference type="NCBI Taxonomy" id="303"/>
    <lineage>
        <taxon>Bacteria</taxon>
        <taxon>Pseudomonadati</taxon>
        <taxon>Pseudomonadota</taxon>
        <taxon>Gammaproteobacteria</taxon>
        <taxon>Pseudomonadales</taxon>
        <taxon>Pseudomonadaceae</taxon>
        <taxon>Pseudomonas</taxon>
    </lineage>
</organism>
<dbReference type="AlphaFoldDB" id="A0A1Y3L4E2"/>
<sequence length="112" mass="13157">MKIHVARLVLLGLFSFAAVGTASATQMKAPVAPAPAVQSPLQPAGNPWSRVASVADAQPATLLAHDDDRWHDHRSDWRREQWRREQARRDWERRHERAMHQRHHDDHRYYRR</sequence>
<feature type="region of interest" description="Disordered" evidence="1">
    <location>
        <begin position="74"/>
        <end position="112"/>
    </location>
</feature>
<accession>A0A1Y3L4E2</accession>
<name>A0A1Y3L4E2_PSEPU</name>
<evidence type="ECO:0000313" key="4">
    <source>
        <dbReference type="Proteomes" id="UP000196082"/>
    </source>
</evidence>
<keyword evidence="2" id="KW-0732">Signal</keyword>
<feature type="chain" id="PRO_5013073603" evidence="2">
    <location>
        <begin position="25"/>
        <end position="112"/>
    </location>
</feature>
<proteinExistence type="predicted"/>
<dbReference type="Proteomes" id="UP000196082">
    <property type="component" value="Unassembled WGS sequence"/>
</dbReference>
<comment type="caution">
    <text evidence="3">The sequence shown here is derived from an EMBL/GenBank/DDBJ whole genome shotgun (WGS) entry which is preliminary data.</text>
</comment>
<feature type="signal peptide" evidence="2">
    <location>
        <begin position="1"/>
        <end position="24"/>
    </location>
</feature>
<evidence type="ECO:0000256" key="1">
    <source>
        <dbReference type="SAM" id="MobiDB-lite"/>
    </source>
</evidence>